<dbReference type="Gramene" id="Potri.003G135701.1.v4.1">
    <property type="protein sequence ID" value="Potri.003G135701.1.v4.1"/>
    <property type="gene ID" value="Potri.003G135701.v4.1"/>
</dbReference>
<evidence type="ECO:0000313" key="5">
    <source>
        <dbReference type="Proteomes" id="UP000006729"/>
    </source>
</evidence>
<proteinExistence type="predicted"/>
<dbReference type="InterPro" id="IPR027417">
    <property type="entry name" value="P-loop_NTPase"/>
</dbReference>
<dbReference type="PANTHER" id="PTHR24223">
    <property type="entry name" value="ATP-BINDING CASSETTE SUB-FAMILY C"/>
    <property type="match status" value="1"/>
</dbReference>
<sequence length="159" mass="17815">MKTFLRFVGMALSYDLAINVFLILSVQYQCFVAESNVSVERLEQYMHIPSEAPEAIETNRPLHNWPSVGEVEIRNLKVRYQPNAPFVLQGISCFVEGGHKIGLVGRTGSGKTTLISSLFRMVEPTEGKIIIDGLNISTIGLHDLRSIPSWHHSTRSNTF</sequence>
<evidence type="ECO:0000259" key="3">
    <source>
        <dbReference type="Pfam" id="PF00005"/>
    </source>
</evidence>
<dbReference type="AlphaFoldDB" id="A0A3N7EP31"/>
<gene>
    <name evidence="4" type="ORF">POPTR_003G135701</name>
</gene>
<name>A0A3N7EP31_POPTR</name>
<accession>A0A3N7EP31</accession>
<reference evidence="4 5" key="1">
    <citation type="journal article" date="2006" name="Science">
        <title>The genome of black cottonwood, Populus trichocarpa (Torr. &amp; Gray).</title>
        <authorList>
            <person name="Tuskan G.A."/>
            <person name="Difazio S."/>
            <person name="Jansson S."/>
            <person name="Bohlmann J."/>
            <person name="Grigoriev I."/>
            <person name="Hellsten U."/>
            <person name="Putnam N."/>
            <person name="Ralph S."/>
            <person name="Rombauts S."/>
            <person name="Salamov A."/>
            <person name="Schein J."/>
            <person name="Sterck L."/>
            <person name="Aerts A."/>
            <person name="Bhalerao R.R."/>
            <person name="Bhalerao R.P."/>
            <person name="Blaudez D."/>
            <person name="Boerjan W."/>
            <person name="Brun A."/>
            <person name="Brunner A."/>
            <person name="Busov V."/>
            <person name="Campbell M."/>
            <person name="Carlson J."/>
            <person name="Chalot M."/>
            <person name="Chapman J."/>
            <person name="Chen G.L."/>
            <person name="Cooper D."/>
            <person name="Coutinho P.M."/>
            <person name="Couturier J."/>
            <person name="Covert S."/>
            <person name="Cronk Q."/>
            <person name="Cunningham R."/>
            <person name="Davis J."/>
            <person name="Degroeve S."/>
            <person name="Dejardin A."/>
            <person name="Depamphilis C."/>
            <person name="Detter J."/>
            <person name="Dirks B."/>
            <person name="Dubchak I."/>
            <person name="Duplessis S."/>
            <person name="Ehlting J."/>
            <person name="Ellis B."/>
            <person name="Gendler K."/>
            <person name="Goodstein D."/>
            <person name="Gribskov M."/>
            <person name="Grimwood J."/>
            <person name="Groover A."/>
            <person name="Gunter L."/>
            <person name="Hamberger B."/>
            <person name="Heinze B."/>
            <person name="Helariutta Y."/>
            <person name="Henrissat B."/>
            <person name="Holligan D."/>
            <person name="Holt R."/>
            <person name="Huang W."/>
            <person name="Islam-Faridi N."/>
            <person name="Jones S."/>
            <person name="Jones-Rhoades M."/>
            <person name="Jorgensen R."/>
            <person name="Joshi C."/>
            <person name="Kangasjarvi J."/>
            <person name="Karlsson J."/>
            <person name="Kelleher C."/>
            <person name="Kirkpatrick R."/>
            <person name="Kirst M."/>
            <person name="Kohler A."/>
            <person name="Kalluri U."/>
            <person name="Larimer F."/>
            <person name="Leebens-Mack J."/>
            <person name="Leple J.C."/>
            <person name="Locascio P."/>
            <person name="Lou Y."/>
            <person name="Lucas S."/>
            <person name="Martin F."/>
            <person name="Montanini B."/>
            <person name="Napoli C."/>
            <person name="Nelson D.R."/>
            <person name="Nelson C."/>
            <person name="Nieminen K."/>
            <person name="Nilsson O."/>
            <person name="Pereda V."/>
            <person name="Peter G."/>
            <person name="Philippe R."/>
            <person name="Pilate G."/>
            <person name="Poliakov A."/>
            <person name="Razumovskaya J."/>
            <person name="Richardson P."/>
            <person name="Rinaldi C."/>
            <person name="Ritland K."/>
            <person name="Rouze P."/>
            <person name="Ryaboy D."/>
            <person name="Schmutz J."/>
            <person name="Schrader J."/>
            <person name="Segerman B."/>
            <person name="Shin H."/>
            <person name="Siddiqui A."/>
            <person name="Sterky F."/>
            <person name="Terry A."/>
            <person name="Tsai C.J."/>
            <person name="Uberbacher E."/>
            <person name="Unneberg P."/>
            <person name="Vahala J."/>
            <person name="Wall K."/>
            <person name="Wessler S."/>
            <person name="Yang G."/>
            <person name="Yin T."/>
            <person name="Douglas C."/>
            <person name="Marra M."/>
            <person name="Sandberg G."/>
            <person name="Van de Peer Y."/>
            <person name="Rokhsar D."/>
        </authorList>
    </citation>
    <scope>NUCLEOTIDE SEQUENCE [LARGE SCALE GENOMIC DNA]</scope>
    <source>
        <strain evidence="5">cv. Nisqually</strain>
    </source>
</reference>
<dbReference type="InterPro" id="IPR003439">
    <property type="entry name" value="ABC_transporter-like_ATP-bd"/>
</dbReference>
<dbReference type="PANTHER" id="PTHR24223:SF263">
    <property type="entry name" value="ABC-TYPE XENOBIOTIC TRANSPORTER"/>
    <property type="match status" value="1"/>
</dbReference>
<dbReference type="OMA" id="MNITIQQ"/>
<dbReference type="Gene3D" id="3.40.50.300">
    <property type="entry name" value="P-loop containing nucleotide triphosphate hydrolases"/>
    <property type="match status" value="1"/>
</dbReference>
<dbReference type="GO" id="GO:0016887">
    <property type="term" value="F:ATP hydrolysis activity"/>
    <property type="evidence" value="ECO:0007669"/>
    <property type="project" value="InterPro"/>
</dbReference>
<keyword evidence="2" id="KW-0067">ATP-binding</keyword>
<dbReference type="SMR" id="A0A3N7EP31"/>
<evidence type="ECO:0000313" key="4">
    <source>
        <dbReference type="EMBL" id="RQO88316.1"/>
    </source>
</evidence>
<dbReference type="InParanoid" id="A0A3N7EP31"/>
<dbReference type="SUPFAM" id="SSF52540">
    <property type="entry name" value="P-loop containing nucleoside triphosphate hydrolases"/>
    <property type="match status" value="1"/>
</dbReference>
<evidence type="ECO:0000256" key="1">
    <source>
        <dbReference type="ARBA" id="ARBA00022741"/>
    </source>
</evidence>
<dbReference type="Proteomes" id="UP000006729">
    <property type="component" value="Chromosome 3"/>
</dbReference>
<protein>
    <recommendedName>
        <fullName evidence="3">ABC transporter domain-containing protein</fullName>
    </recommendedName>
</protein>
<keyword evidence="1" id="KW-0547">Nucleotide-binding</keyword>
<dbReference type="Pfam" id="PF00005">
    <property type="entry name" value="ABC_tran"/>
    <property type="match status" value="1"/>
</dbReference>
<dbReference type="InterPro" id="IPR050173">
    <property type="entry name" value="ABC_transporter_C-like"/>
</dbReference>
<evidence type="ECO:0000256" key="2">
    <source>
        <dbReference type="ARBA" id="ARBA00022840"/>
    </source>
</evidence>
<dbReference type="EMBL" id="CM009292">
    <property type="protein sequence ID" value="RQO88316.1"/>
    <property type="molecule type" value="Genomic_DNA"/>
</dbReference>
<dbReference type="STRING" id="3694.A0A3N7EP31"/>
<feature type="domain" description="ABC transporter" evidence="3">
    <location>
        <begin position="88"/>
        <end position="145"/>
    </location>
</feature>
<keyword evidence="5" id="KW-1185">Reference proteome</keyword>
<organism evidence="4 5">
    <name type="scientific">Populus trichocarpa</name>
    <name type="common">Western balsam poplar</name>
    <name type="synonym">Populus balsamifera subsp. trichocarpa</name>
    <dbReference type="NCBI Taxonomy" id="3694"/>
    <lineage>
        <taxon>Eukaryota</taxon>
        <taxon>Viridiplantae</taxon>
        <taxon>Streptophyta</taxon>
        <taxon>Embryophyta</taxon>
        <taxon>Tracheophyta</taxon>
        <taxon>Spermatophyta</taxon>
        <taxon>Magnoliopsida</taxon>
        <taxon>eudicotyledons</taxon>
        <taxon>Gunneridae</taxon>
        <taxon>Pentapetalae</taxon>
        <taxon>rosids</taxon>
        <taxon>fabids</taxon>
        <taxon>Malpighiales</taxon>
        <taxon>Salicaceae</taxon>
        <taxon>Saliceae</taxon>
        <taxon>Populus</taxon>
    </lineage>
</organism>
<dbReference type="GO" id="GO:0005524">
    <property type="term" value="F:ATP binding"/>
    <property type="evidence" value="ECO:0007669"/>
    <property type="project" value="UniProtKB-KW"/>
</dbReference>